<gene>
    <name evidence="1" type="ORF">NM688_g2376</name>
</gene>
<keyword evidence="2" id="KW-1185">Reference proteome</keyword>
<organism evidence="1 2">
    <name type="scientific">Phlebia brevispora</name>
    <dbReference type="NCBI Taxonomy" id="194682"/>
    <lineage>
        <taxon>Eukaryota</taxon>
        <taxon>Fungi</taxon>
        <taxon>Dikarya</taxon>
        <taxon>Basidiomycota</taxon>
        <taxon>Agaricomycotina</taxon>
        <taxon>Agaricomycetes</taxon>
        <taxon>Polyporales</taxon>
        <taxon>Meruliaceae</taxon>
        <taxon>Phlebia</taxon>
    </lineage>
</organism>
<reference evidence="1" key="1">
    <citation type="submission" date="2022-07" db="EMBL/GenBank/DDBJ databases">
        <title>Genome Sequence of Phlebia brevispora.</title>
        <authorList>
            <person name="Buettner E."/>
        </authorList>
    </citation>
    <scope>NUCLEOTIDE SEQUENCE</scope>
    <source>
        <strain evidence="1">MPL23</strain>
    </source>
</reference>
<evidence type="ECO:0000313" key="2">
    <source>
        <dbReference type="Proteomes" id="UP001148662"/>
    </source>
</evidence>
<dbReference type="EMBL" id="JANHOG010000298">
    <property type="protein sequence ID" value="KAJ3555794.1"/>
    <property type="molecule type" value="Genomic_DNA"/>
</dbReference>
<proteinExistence type="predicted"/>
<accession>A0ACC1T909</accession>
<name>A0ACC1T909_9APHY</name>
<sequence>MSMDAGCAAGAYGRAPLRECGNASKPPVGTGKSETGFSIEYADRRVRAWGTLTAHGAGLCSTYANLTAITSVELTTQANTNVPSRSTSRALNGILHCFLLLPTNVLLALAPPSGRSRPSDLEEEKGSEFRNADAYKRGTRVPGHRSSSLRVALANYSASVGPWFTADLHGRVVQANHRTLFGGRGGGCAVRERRAGADSPKRNPIQPEDVLGVIFVFPSSWVKIVRVGPRRLSRRRRAELGECGYGLRLRSTEWIGYRTGWRIMLGPSIGYIPEVERVPYLFKTQMPKLGLRPEECQLSTIFLHQVLLGSCTCLERKNLIIDVQTPLLDEFSILRTHWPGASDKSPELWTSATRLWGAHSKITILAPRWLRQRVLGFQITGRRVLPRTLRTRTNSSFVLAVCEQGRAAAPSAPSCDASVPINITAYAGDEGEA</sequence>
<evidence type="ECO:0000313" key="1">
    <source>
        <dbReference type="EMBL" id="KAJ3555794.1"/>
    </source>
</evidence>
<dbReference type="Proteomes" id="UP001148662">
    <property type="component" value="Unassembled WGS sequence"/>
</dbReference>
<protein>
    <submittedName>
        <fullName evidence="1">Uncharacterized protein</fullName>
    </submittedName>
</protein>
<comment type="caution">
    <text evidence="1">The sequence shown here is derived from an EMBL/GenBank/DDBJ whole genome shotgun (WGS) entry which is preliminary data.</text>
</comment>